<dbReference type="PANTHER" id="PTHR30055">
    <property type="entry name" value="HTH-TYPE TRANSCRIPTIONAL REGULATOR RUTR"/>
    <property type="match status" value="1"/>
</dbReference>
<dbReference type="InterPro" id="IPR009057">
    <property type="entry name" value="Homeodomain-like_sf"/>
</dbReference>
<feature type="DNA-binding region" description="H-T-H motif" evidence="4">
    <location>
        <begin position="43"/>
        <end position="62"/>
    </location>
</feature>
<dbReference type="PRINTS" id="PR00455">
    <property type="entry name" value="HTHTETR"/>
</dbReference>
<dbReference type="EMBL" id="JADQDC010000001">
    <property type="protein sequence ID" value="MBF9149773.1"/>
    <property type="molecule type" value="Genomic_DNA"/>
</dbReference>
<dbReference type="SUPFAM" id="SSF46689">
    <property type="entry name" value="Homeodomain-like"/>
    <property type="match status" value="1"/>
</dbReference>
<dbReference type="InterPro" id="IPR050109">
    <property type="entry name" value="HTH-type_TetR-like_transc_reg"/>
</dbReference>
<dbReference type="Pfam" id="PF00440">
    <property type="entry name" value="TetR_N"/>
    <property type="match status" value="1"/>
</dbReference>
<proteinExistence type="predicted"/>
<dbReference type="Gene3D" id="1.10.357.10">
    <property type="entry name" value="Tetracycline Repressor, domain 2"/>
    <property type="match status" value="1"/>
</dbReference>
<dbReference type="InterPro" id="IPR023772">
    <property type="entry name" value="DNA-bd_HTH_TetR-type_CS"/>
</dbReference>
<sequence>MEGASNQLPKGSGAAINKGRRTANRILDAAEALFARNGYEATSLRDIAAEAGIQQPGLYKHFASKEDLYRQVYERALRPVTDLMDQLLTGSDDGFDQLANRMTDLLAQHPTIARLLVRAVVSSDSQPDLVALDWLNRVVGYGRRLSEKAGEDPAGDLLAVQIVAIFNMLFGFFWASPLLESLTGKPATDERAMALQKTLLQTFIAALPGMAEPAGKVP</sequence>
<evidence type="ECO:0000259" key="5">
    <source>
        <dbReference type="PROSITE" id="PS50977"/>
    </source>
</evidence>
<evidence type="ECO:0000256" key="1">
    <source>
        <dbReference type="ARBA" id="ARBA00023015"/>
    </source>
</evidence>
<protein>
    <submittedName>
        <fullName evidence="6">TetR/AcrR family transcriptional regulator</fullName>
    </submittedName>
</protein>
<evidence type="ECO:0000256" key="2">
    <source>
        <dbReference type="ARBA" id="ARBA00023125"/>
    </source>
</evidence>
<dbReference type="PROSITE" id="PS50977">
    <property type="entry name" value="HTH_TETR_2"/>
    <property type="match status" value="1"/>
</dbReference>
<name>A0ABS0HC97_9SPHN</name>
<reference evidence="6 7" key="1">
    <citation type="submission" date="2020-11" db="EMBL/GenBank/DDBJ databases">
        <title>The genome sequence of Novosphingobium sp. 1Y9A.</title>
        <authorList>
            <person name="Liu Y."/>
        </authorList>
    </citation>
    <scope>NUCLEOTIDE SEQUENCE [LARGE SCALE GENOMIC DNA]</scope>
    <source>
        <strain evidence="6 7">1Y9A</strain>
    </source>
</reference>
<evidence type="ECO:0000256" key="3">
    <source>
        <dbReference type="ARBA" id="ARBA00023163"/>
    </source>
</evidence>
<evidence type="ECO:0000256" key="4">
    <source>
        <dbReference type="PROSITE-ProRule" id="PRU00335"/>
    </source>
</evidence>
<keyword evidence="7" id="KW-1185">Reference proteome</keyword>
<organism evidence="6 7">
    <name type="scientific">Novosphingobium jiangmenense</name>
    <dbReference type="NCBI Taxonomy" id="2791981"/>
    <lineage>
        <taxon>Bacteria</taxon>
        <taxon>Pseudomonadati</taxon>
        <taxon>Pseudomonadota</taxon>
        <taxon>Alphaproteobacteria</taxon>
        <taxon>Sphingomonadales</taxon>
        <taxon>Sphingomonadaceae</taxon>
        <taxon>Novosphingobium</taxon>
    </lineage>
</organism>
<dbReference type="InterPro" id="IPR001647">
    <property type="entry name" value="HTH_TetR"/>
</dbReference>
<evidence type="ECO:0000313" key="6">
    <source>
        <dbReference type="EMBL" id="MBF9149773.1"/>
    </source>
</evidence>
<comment type="caution">
    <text evidence="6">The sequence shown here is derived from an EMBL/GenBank/DDBJ whole genome shotgun (WGS) entry which is preliminary data.</text>
</comment>
<dbReference type="Proteomes" id="UP000600799">
    <property type="component" value="Unassembled WGS sequence"/>
</dbReference>
<evidence type="ECO:0000313" key="7">
    <source>
        <dbReference type="Proteomes" id="UP000600799"/>
    </source>
</evidence>
<dbReference type="RefSeq" id="WP_196274132.1">
    <property type="nucleotide sequence ID" value="NZ_JADQDC010000001.1"/>
</dbReference>
<keyword evidence="1" id="KW-0805">Transcription regulation</keyword>
<dbReference type="PROSITE" id="PS01081">
    <property type="entry name" value="HTH_TETR_1"/>
    <property type="match status" value="1"/>
</dbReference>
<dbReference type="PANTHER" id="PTHR30055:SF234">
    <property type="entry name" value="HTH-TYPE TRANSCRIPTIONAL REGULATOR BETI"/>
    <property type="match status" value="1"/>
</dbReference>
<keyword evidence="2 4" id="KW-0238">DNA-binding</keyword>
<feature type="domain" description="HTH tetR-type" evidence="5">
    <location>
        <begin position="20"/>
        <end position="80"/>
    </location>
</feature>
<gene>
    <name evidence="6" type="ORF">I2488_02030</name>
</gene>
<accession>A0ABS0HC97</accession>
<keyword evidence="3" id="KW-0804">Transcription</keyword>